<dbReference type="PANTHER" id="PTHR33055">
    <property type="entry name" value="TRANSPOSASE FOR INSERTION SEQUENCE ELEMENT IS1111A"/>
    <property type="match status" value="1"/>
</dbReference>
<proteinExistence type="predicted"/>
<organism evidence="3 4">
    <name type="scientific">Azoarcus indigens</name>
    <dbReference type="NCBI Taxonomy" id="29545"/>
    <lineage>
        <taxon>Bacteria</taxon>
        <taxon>Pseudomonadati</taxon>
        <taxon>Pseudomonadota</taxon>
        <taxon>Betaproteobacteria</taxon>
        <taxon>Rhodocyclales</taxon>
        <taxon>Zoogloeaceae</taxon>
        <taxon>Azoarcus</taxon>
    </lineage>
</organism>
<evidence type="ECO:0000259" key="1">
    <source>
        <dbReference type="Pfam" id="PF01548"/>
    </source>
</evidence>
<dbReference type="GO" id="GO:0004803">
    <property type="term" value="F:transposase activity"/>
    <property type="evidence" value="ECO:0007669"/>
    <property type="project" value="InterPro"/>
</dbReference>
<evidence type="ECO:0000313" key="3">
    <source>
        <dbReference type="EMBL" id="TDN41425.1"/>
    </source>
</evidence>
<gene>
    <name evidence="3" type="ORF">C7389_1711</name>
</gene>
<dbReference type="Pfam" id="PF01548">
    <property type="entry name" value="DEDD_Tnp_IS110"/>
    <property type="match status" value="1"/>
</dbReference>
<dbReference type="GO" id="GO:0003677">
    <property type="term" value="F:DNA binding"/>
    <property type="evidence" value="ECO:0007669"/>
    <property type="project" value="InterPro"/>
</dbReference>
<dbReference type="InterPro" id="IPR047650">
    <property type="entry name" value="Transpos_IS110"/>
</dbReference>
<protein>
    <submittedName>
        <fullName evidence="3">Transposase</fullName>
    </submittedName>
</protein>
<accession>A0A4R6DAH8</accession>
<comment type="caution">
    <text evidence="3">The sequence shown here is derived from an EMBL/GenBank/DDBJ whole genome shotgun (WGS) entry which is preliminary data.</text>
</comment>
<evidence type="ECO:0000259" key="2">
    <source>
        <dbReference type="Pfam" id="PF02371"/>
    </source>
</evidence>
<dbReference type="InterPro" id="IPR002525">
    <property type="entry name" value="Transp_IS110-like_N"/>
</dbReference>
<dbReference type="Proteomes" id="UP000295129">
    <property type="component" value="Unassembled WGS sequence"/>
</dbReference>
<feature type="domain" description="Transposase IS110-like N-terminal" evidence="1">
    <location>
        <begin position="5"/>
        <end position="144"/>
    </location>
</feature>
<dbReference type="RefSeq" id="WP_133595318.1">
    <property type="nucleotide sequence ID" value="NZ_SNVV01000071.1"/>
</dbReference>
<dbReference type="OrthoDB" id="9795150at2"/>
<dbReference type="InterPro" id="IPR003346">
    <property type="entry name" value="Transposase_20"/>
</dbReference>
<dbReference type="GO" id="GO:0006313">
    <property type="term" value="P:DNA transposition"/>
    <property type="evidence" value="ECO:0007669"/>
    <property type="project" value="InterPro"/>
</dbReference>
<dbReference type="Pfam" id="PF02371">
    <property type="entry name" value="Transposase_20"/>
    <property type="match status" value="1"/>
</dbReference>
<reference evidence="3 4" key="1">
    <citation type="submission" date="2019-03" db="EMBL/GenBank/DDBJ databases">
        <title>Genomic Encyclopedia of Type Strains, Phase IV (KMG-IV): sequencing the most valuable type-strain genomes for metagenomic binning, comparative biology and taxonomic classification.</title>
        <authorList>
            <person name="Goeker M."/>
        </authorList>
    </citation>
    <scope>NUCLEOTIDE SEQUENCE [LARGE SCALE GENOMIC DNA]</scope>
    <source>
        <strain evidence="3 4">DSM 12121</strain>
    </source>
</reference>
<evidence type="ECO:0000313" key="4">
    <source>
        <dbReference type="Proteomes" id="UP000295129"/>
    </source>
</evidence>
<dbReference type="PANTHER" id="PTHR33055:SF13">
    <property type="entry name" value="TRANSPOSASE"/>
    <property type="match status" value="1"/>
</dbReference>
<dbReference type="NCBIfam" id="NF033542">
    <property type="entry name" value="transpos_IS110"/>
    <property type="match status" value="1"/>
</dbReference>
<keyword evidence="4" id="KW-1185">Reference proteome</keyword>
<sequence length="311" mass="34121">MEQFVGIDVSKHRLDVCLEPAGEALSVAYDEPGIETVCQRLLAASPALIVMEATGGLEVRLACELCARALKVAVVNPRQARDFARATGQLAKTDRLDAAMLAGFAQAVRPQARALKDDDTRALDEMVSRRRQLVSMRVQERLRLGTAASKPLQKSLKLHIAWLDKRIEDVDIDLTHRLRTSPAWRVKDDLLRSIPGVGAVTCVTLLAKCPELGSLNRREIAALAGLAPLANDSGRHRGKRTLWGGRAEVRHILYMATLSAMRFNEAIKTFAQRLAKAGKPPKVVIAACMRKLLTIMNAMIKNNTPWSPSPA</sequence>
<feature type="domain" description="Transposase IS116/IS110/IS902 C-terminal" evidence="2">
    <location>
        <begin position="189"/>
        <end position="271"/>
    </location>
</feature>
<name>A0A4R6DAH8_9RHOO</name>
<dbReference type="AlphaFoldDB" id="A0A4R6DAH8"/>
<dbReference type="EMBL" id="SNVV01000071">
    <property type="protein sequence ID" value="TDN41425.1"/>
    <property type="molecule type" value="Genomic_DNA"/>
</dbReference>